<dbReference type="Pfam" id="PF02460">
    <property type="entry name" value="Patched"/>
    <property type="match status" value="1"/>
</dbReference>
<feature type="transmembrane region" description="Helical" evidence="8">
    <location>
        <begin position="398"/>
        <end position="419"/>
    </location>
</feature>
<accession>A0ABD2J0Z6</accession>
<keyword evidence="3 8" id="KW-0812">Transmembrane</keyword>
<dbReference type="PROSITE" id="PS50156">
    <property type="entry name" value="SSD"/>
    <property type="match status" value="1"/>
</dbReference>
<evidence type="ECO:0000256" key="3">
    <source>
        <dbReference type="ARBA" id="ARBA00022692"/>
    </source>
</evidence>
<feature type="transmembrane region" description="Helical" evidence="8">
    <location>
        <begin position="364"/>
        <end position="386"/>
    </location>
</feature>
<dbReference type="PANTHER" id="PTHR10796:SF88">
    <property type="entry name" value="SSD DOMAIN-CONTAINING PROTEIN"/>
    <property type="match status" value="1"/>
</dbReference>
<feature type="transmembrane region" description="Helical" evidence="8">
    <location>
        <begin position="859"/>
        <end position="877"/>
    </location>
</feature>
<feature type="transmembrane region" description="Helical" evidence="8">
    <location>
        <begin position="513"/>
        <end position="543"/>
    </location>
</feature>
<evidence type="ECO:0000259" key="9">
    <source>
        <dbReference type="PROSITE" id="PS50156"/>
    </source>
</evidence>
<gene>
    <name evidence="10" type="ORF">niasHT_036362</name>
</gene>
<evidence type="ECO:0000256" key="2">
    <source>
        <dbReference type="ARBA" id="ARBA00005585"/>
    </source>
</evidence>
<feature type="compositionally biased region" description="Low complexity" evidence="7">
    <location>
        <begin position="39"/>
        <end position="73"/>
    </location>
</feature>
<evidence type="ECO:0000256" key="1">
    <source>
        <dbReference type="ARBA" id="ARBA00004141"/>
    </source>
</evidence>
<dbReference type="Proteomes" id="UP001620626">
    <property type="component" value="Unassembled WGS sequence"/>
</dbReference>
<dbReference type="InterPro" id="IPR051697">
    <property type="entry name" value="Patched_domain-protein"/>
</dbReference>
<comment type="similarity">
    <text evidence="2">Belongs to the patched family.</text>
</comment>
<feature type="transmembrane region" description="Helical" evidence="8">
    <location>
        <begin position="426"/>
        <end position="446"/>
    </location>
</feature>
<feature type="transmembrane region" description="Helical" evidence="8">
    <location>
        <begin position="616"/>
        <end position="636"/>
    </location>
</feature>
<comment type="subcellular location">
    <subcellularLocation>
        <location evidence="1">Membrane</location>
        <topology evidence="1">Multi-pass membrane protein</topology>
    </subcellularLocation>
</comment>
<keyword evidence="4 8" id="KW-1133">Transmembrane helix</keyword>
<dbReference type="InterPro" id="IPR000731">
    <property type="entry name" value="SSD"/>
</dbReference>
<evidence type="ECO:0000256" key="5">
    <source>
        <dbReference type="ARBA" id="ARBA00023136"/>
    </source>
</evidence>
<feature type="transmembrane region" description="Helical" evidence="8">
    <location>
        <begin position="996"/>
        <end position="1023"/>
    </location>
</feature>
<feature type="compositionally biased region" description="Polar residues" evidence="7">
    <location>
        <begin position="1"/>
        <end position="10"/>
    </location>
</feature>
<feature type="region of interest" description="Disordered" evidence="7">
    <location>
        <begin position="1"/>
        <end position="73"/>
    </location>
</feature>
<sequence length="1038" mass="117078">MNDNDTAISNHRQKQQQQQQQQQGGDINGAIVINNFTDQQHQQNQQQQKTADQQCHSPSASSSSSSSASSAAHSDTSSQSFSARCSLRLHAVVARAYRRWAHFVVAHPYKIVFICFILTAICVVKMAKTKHKNNIRGYTPYGSRALYEFDVRDEFFDQSGVGIRFFVLILPRNGTNMMRMETLRETVEVDELIQNNLTIYNRITQRDEPFSRICRRFCTINEPIRLFYEGFKDHERRVAKHQKPSHNVQLDYPTSTVFGQRINIQPNFFGIHFANTTTSAKEEASAMSPSSNRFSNMDSVEMVVLLYRAERIGGWKDDDISDYEMSISNYFKDKYIGKHIRVLTISTSYVQVEVDRAGNIIRSYFGFGLAVMILCSLFSNSLSAFFMHQFSIYKLPVAIFACLCPFMASGTALGILFFAGVRHSSILAVTPFLILALGVDDAFLMIHSWQLASKRRRHEGGRAVMAHDALSVNLAVVDQLAEVLEDTGPAILISTLTNIFADLVGAFLGSEEITLLCIGNIASIIVDFFYQITLFTAVLVICARRELISARKRDNNKIHATNSNNLSEDNVKPAKSGGFRHSLERQFNAFKDIYICLVSVPNSTTKQVDIPSIGHYSLLVCIVWAAFLVVCLNALFKFEINLTLKKLFPPDSPLLEIEKYREEKVLPFYTTAQLFVNNPGDLSNATRRAHLNGLIDEMEHLKYAYPAESSLYFVRTYEEFLHGDSAGIFDAAAEEENAKNGTATNEFDLSELETFLNWPEFRHWRGLIKYHHNTHQQQQSAGNGTDLAMATNRSDGTQLDTMMTTVAYHGDELQDWYNRALMLREWRQVVDKYVPEFNVSVLHDDGLYLDLLENMPTNIWQSVVVTLLCMAAICGLFMCNMFVVFVTTCVIASIFIETLGIMALMDMTMDPVVMAAVTISIGFSVDMPAHVSYHFHAAKWAGTLGGKNVHGIADQSVEHKIRHAFTSVGFPALQASICTCICVLSLAFVKIYTAQVFVRVLCVCIVLCAVHSLFLLPALFTFLDAFCKLFWQFVCQRR</sequence>
<dbReference type="AlphaFoldDB" id="A0ABD2J0Z6"/>
<dbReference type="SUPFAM" id="SSF82866">
    <property type="entry name" value="Multidrug efflux transporter AcrB transmembrane domain"/>
    <property type="match status" value="2"/>
</dbReference>
<evidence type="ECO:0000256" key="7">
    <source>
        <dbReference type="SAM" id="MobiDB-lite"/>
    </source>
</evidence>
<evidence type="ECO:0000313" key="11">
    <source>
        <dbReference type="Proteomes" id="UP001620626"/>
    </source>
</evidence>
<evidence type="ECO:0000256" key="4">
    <source>
        <dbReference type="ARBA" id="ARBA00022989"/>
    </source>
</evidence>
<dbReference type="EMBL" id="JBICBT010001098">
    <property type="protein sequence ID" value="KAL3083590.1"/>
    <property type="molecule type" value="Genomic_DNA"/>
</dbReference>
<dbReference type="InterPro" id="IPR003392">
    <property type="entry name" value="PTHD_SSD"/>
</dbReference>
<feature type="domain" description="SSD" evidence="9">
    <location>
        <begin position="394"/>
        <end position="541"/>
    </location>
</feature>
<keyword evidence="11" id="KW-1185">Reference proteome</keyword>
<protein>
    <recommendedName>
        <fullName evidence="9">SSD domain-containing protein</fullName>
    </recommendedName>
</protein>
<comment type="caution">
    <text evidence="10">The sequence shown here is derived from an EMBL/GenBank/DDBJ whole genome shotgun (WGS) entry which is preliminary data.</text>
</comment>
<dbReference type="Gene3D" id="1.20.1640.10">
    <property type="entry name" value="Multidrug efflux transporter AcrB transmembrane domain"/>
    <property type="match status" value="2"/>
</dbReference>
<keyword evidence="5 8" id="KW-0472">Membrane</keyword>
<name>A0ABD2J0Z6_9BILA</name>
<feature type="transmembrane region" description="Helical" evidence="8">
    <location>
        <begin position="109"/>
        <end position="127"/>
    </location>
</feature>
<dbReference type="PANTHER" id="PTHR10796">
    <property type="entry name" value="PATCHED-RELATED"/>
    <property type="match status" value="1"/>
</dbReference>
<dbReference type="GO" id="GO:0016020">
    <property type="term" value="C:membrane"/>
    <property type="evidence" value="ECO:0007669"/>
    <property type="project" value="UniProtKB-SubCell"/>
</dbReference>
<evidence type="ECO:0000256" key="6">
    <source>
        <dbReference type="ARBA" id="ARBA00023180"/>
    </source>
</evidence>
<proteinExistence type="inferred from homology"/>
<keyword evidence="6" id="KW-0325">Glycoprotein</keyword>
<feature type="transmembrane region" description="Helical" evidence="8">
    <location>
        <begin position="882"/>
        <end position="905"/>
    </location>
</feature>
<reference evidence="10 11" key="1">
    <citation type="submission" date="2024-10" db="EMBL/GenBank/DDBJ databases">
        <authorList>
            <person name="Kim D."/>
        </authorList>
    </citation>
    <scope>NUCLEOTIDE SEQUENCE [LARGE SCALE GENOMIC DNA]</scope>
    <source>
        <strain evidence="10">BH-2024</strain>
    </source>
</reference>
<evidence type="ECO:0000256" key="8">
    <source>
        <dbReference type="SAM" id="Phobius"/>
    </source>
</evidence>
<feature type="transmembrane region" description="Helical" evidence="8">
    <location>
        <begin position="968"/>
        <end position="989"/>
    </location>
</feature>
<organism evidence="10 11">
    <name type="scientific">Heterodera trifolii</name>
    <dbReference type="NCBI Taxonomy" id="157864"/>
    <lineage>
        <taxon>Eukaryota</taxon>
        <taxon>Metazoa</taxon>
        <taxon>Ecdysozoa</taxon>
        <taxon>Nematoda</taxon>
        <taxon>Chromadorea</taxon>
        <taxon>Rhabditida</taxon>
        <taxon>Tylenchina</taxon>
        <taxon>Tylenchomorpha</taxon>
        <taxon>Tylenchoidea</taxon>
        <taxon>Heteroderidae</taxon>
        <taxon>Heteroderinae</taxon>
        <taxon>Heterodera</taxon>
    </lineage>
</organism>
<evidence type="ECO:0000313" key="10">
    <source>
        <dbReference type="EMBL" id="KAL3083590.1"/>
    </source>
</evidence>